<dbReference type="RefSeq" id="WP_177023630.1">
    <property type="nucleotide sequence ID" value="NZ_JACAQV010000005.1"/>
</dbReference>
<dbReference type="EMBL" id="JACAQV010000005">
    <property type="protein sequence ID" value="NWF06707.1"/>
    <property type="molecule type" value="Genomic_DNA"/>
</dbReference>
<proteinExistence type="predicted"/>
<gene>
    <name evidence="1" type="ORF">HX810_03335</name>
</gene>
<dbReference type="AlphaFoldDB" id="A0A7Y8GAA0"/>
<evidence type="ECO:0000313" key="2">
    <source>
        <dbReference type="Proteomes" id="UP000561369"/>
    </source>
</evidence>
<organism evidence="1 2">
    <name type="scientific">Pseudomonas salomonii</name>
    <dbReference type="NCBI Taxonomy" id="191391"/>
    <lineage>
        <taxon>Bacteria</taxon>
        <taxon>Pseudomonadati</taxon>
        <taxon>Pseudomonadota</taxon>
        <taxon>Gammaproteobacteria</taxon>
        <taxon>Pseudomonadales</taxon>
        <taxon>Pseudomonadaceae</taxon>
        <taxon>Pseudomonas</taxon>
    </lineage>
</organism>
<dbReference type="Proteomes" id="UP000561369">
    <property type="component" value="Unassembled WGS sequence"/>
</dbReference>
<reference evidence="1 2" key="1">
    <citation type="submission" date="2020-04" db="EMBL/GenBank/DDBJ databases">
        <title>Molecular characterization of pseudomonads from Agaricus bisporus reveal novel blotch 2 pathogens in Western Europe.</title>
        <authorList>
            <person name="Taparia T."/>
            <person name="Krijger M."/>
            <person name="Haynes E."/>
            <person name="Elpinstone J.G."/>
            <person name="Noble R."/>
            <person name="Van Der Wolf J."/>
        </authorList>
    </citation>
    <scope>NUCLEOTIDE SEQUENCE [LARGE SCALE GENOMIC DNA]</scope>
    <source>
        <strain evidence="1 2">IPO3765</strain>
    </source>
</reference>
<name>A0A7Y8GAA0_9PSED</name>
<sequence>MRAPIYLSDLESQKGFKRIAKQLTRDWSGLHPVTLSKARELLARGFGYANYHDVTKSAKAHASDAYAPSAAEVRNSIKNAINGAAHADPALTILSANLQQLVQSLPLTSLVALNPQSANVSTQLQPQPILTNDASNNLAPTLKAQSADVPAGSEMSPLMSTAELRSIVRVVEESGSLRDMALLAFLMTGLRSNEFREIKVSQVSITPAQASGAPGLRPKPSRVLTLINHAVLRLSRFYRLKAVSCRCPLRQLFNHT</sequence>
<evidence type="ECO:0000313" key="1">
    <source>
        <dbReference type="EMBL" id="NWF06707.1"/>
    </source>
</evidence>
<comment type="caution">
    <text evidence="1">The sequence shown here is derived from an EMBL/GenBank/DDBJ whole genome shotgun (WGS) entry which is preliminary data.</text>
</comment>
<accession>A0A7Y8GAA0</accession>
<protein>
    <submittedName>
        <fullName evidence="1">Uncharacterized protein</fullName>
    </submittedName>
</protein>